<dbReference type="SUPFAM" id="SSF55729">
    <property type="entry name" value="Acyl-CoA N-acyltransferases (Nat)"/>
    <property type="match status" value="1"/>
</dbReference>
<dbReference type="RefSeq" id="WP_093840383.1">
    <property type="nucleotide sequence ID" value="NZ_FOLM01000012.1"/>
</dbReference>
<dbReference type="EMBL" id="FOLM01000012">
    <property type="protein sequence ID" value="SFD27342.1"/>
    <property type="molecule type" value="Genomic_DNA"/>
</dbReference>
<dbReference type="OrthoDB" id="323926at2"/>
<feature type="region of interest" description="Disordered" evidence="1">
    <location>
        <begin position="1"/>
        <end position="25"/>
    </location>
</feature>
<dbReference type="InterPro" id="IPR016181">
    <property type="entry name" value="Acyl_CoA_acyltransferase"/>
</dbReference>
<evidence type="ECO:0000313" key="2">
    <source>
        <dbReference type="EMBL" id="SFD27342.1"/>
    </source>
</evidence>
<sequence>MSVDTTARAAGSPAPASPGTAAPANPVRRLREMARAGLPEDPAPVRELLRQATDRQGAIDLEAAGGLLAAPARRERLAASGALTEQRVAVLGSSTLDSLTPLLTAVLVRDGMLPEIRQAGFNQWRLEILSGAPAFAGFAPRLTLCLLDDAAVFDEIGDPLDAEAVERRCAVFPAELAAWAGRARETLGGLIVLCTLPLSPLRRDRLVSYAARARLDAAWQRMNAEISALAEALPATVVLSHEALAQRAAGPVFGAGRMRHLAAHVYSPDYLLAVAEELSRLGRADLGRAAKCLVLDLDNTLWGGVLGDDGVGGLRLGGGYPGSAHRELQQLARDYQAQGVLLAVASKNDEDRAREAIATHPEMVLRPESFVAVHAHWDPKPGSVRRLAADLNLGVDAMVFVDDNKVERGLMRSELPQAATVELPADPADYATHLAARGDFLTLRLTEEDRDRTELYRARAARAELAGSATDLTAYLAALDSELTVEPAGPLNTGRIVQLFGKTNQFNLTGLRYGEQELGRRTADGGGAFFGARLTDTFGDNGLIAALCLAEEPDGAWAVENFVLSCRVFARGVEDALLALVLRAARAAGAPAVTGRFVPSPKNTRFAGFYAGQGFAQVGEAEPETGATAWRRPLTDPQTDPLPGVPGWIRVPDDKGAFHVR</sequence>
<dbReference type="SUPFAM" id="SSF56784">
    <property type="entry name" value="HAD-like"/>
    <property type="match status" value="1"/>
</dbReference>
<name>A0A1I1QZD1_9ACTN</name>
<dbReference type="InterPro" id="IPR023214">
    <property type="entry name" value="HAD_sf"/>
</dbReference>
<dbReference type="AlphaFoldDB" id="A0A1I1QZD1"/>
<dbReference type="NCBIfam" id="TIGR01686">
    <property type="entry name" value="FkbH"/>
    <property type="match status" value="1"/>
</dbReference>
<dbReference type="Gene3D" id="3.40.50.1000">
    <property type="entry name" value="HAD superfamily/HAD-like"/>
    <property type="match status" value="1"/>
</dbReference>
<evidence type="ECO:0000313" key="3">
    <source>
        <dbReference type="Proteomes" id="UP000199207"/>
    </source>
</evidence>
<keyword evidence="3" id="KW-1185">Reference proteome</keyword>
<dbReference type="Proteomes" id="UP000199207">
    <property type="component" value="Unassembled WGS sequence"/>
</dbReference>
<dbReference type="InterPro" id="IPR010037">
    <property type="entry name" value="FkbH_domain"/>
</dbReference>
<dbReference type="STRING" id="910347.SAMN05421773_11294"/>
<proteinExistence type="predicted"/>
<gene>
    <name evidence="2" type="ORF">SAMN05421773_11294</name>
</gene>
<reference evidence="2 3" key="1">
    <citation type="submission" date="2016-10" db="EMBL/GenBank/DDBJ databases">
        <authorList>
            <person name="de Groot N.N."/>
        </authorList>
    </citation>
    <scope>NUCLEOTIDE SEQUENCE [LARGE SCALE GENOMIC DNA]</scope>
    <source>
        <strain evidence="2 3">CGMCC 4.5739</strain>
    </source>
</reference>
<protein>
    <submittedName>
        <fullName evidence="2">HAD-superfamily phosphatase, subfamily IIIC/FkbH-like domain-containing protein</fullName>
    </submittedName>
</protein>
<dbReference type="InterPro" id="IPR036412">
    <property type="entry name" value="HAD-like_sf"/>
</dbReference>
<evidence type="ECO:0000256" key="1">
    <source>
        <dbReference type="SAM" id="MobiDB-lite"/>
    </source>
</evidence>
<accession>A0A1I1QZD1</accession>
<organism evidence="2 3">
    <name type="scientific">Streptomyces aidingensis</name>
    <dbReference type="NCBI Taxonomy" id="910347"/>
    <lineage>
        <taxon>Bacteria</taxon>
        <taxon>Bacillati</taxon>
        <taxon>Actinomycetota</taxon>
        <taxon>Actinomycetes</taxon>
        <taxon>Kitasatosporales</taxon>
        <taxon>Streptomycetaceae</taxon>
        <taxon>Streptomyces</taxon>
    </lineage>
</organism>
<dbReference type="InterPro" id="IPR010033">
    <property type="entry name" value="HAD_SF_ppase_IIIC"/>
</dbReference>
<dbReference type="NCBIfam" id="TIGR01681">
    <property type="entry name" value="HAD-SF-IIIC"/>
    <property type="match status" value="1"/>
</dbReference>
<dbReference type="Gene3D" id="3.40.630.30">
    <property type="match status" value="1"/>
</dbReference>
<feature type="region of interest" description="Disordered" evidence="1">
    <location>
        <begin position="623"/>
        <end position="646"/>
    </location>
</feature>
<dbReference type="InterPro" id="IPR036514">
    <property type="entry name" value="SGNH_hydro_sf"/>
</dbReference>
<dbReference type="Gene3D" id="3.40.50.1110">
    <property type="entry name" value="SGNH hydrolase"/>
    <property type="match status" value="1"/>
</dbReference>
<feature type="compositionally biased region" description="Low complexity" evidence="1">
    <location>
        <begin position="1"/>
        <end position="24"/>
    </location>
</feature>